<keyword evidence="1" id="KW-0597">Phosphoprotein</keyword>
<dbReference type="AlphaFoldDB" id="A0A6L3B1Q4"/>
<dbReference type="RefSeq" id="WP_149164943.1">
    <property type="nucleotide sequence ID" value="NZ_QOKV01000006.1"/>
</dbReference>
<dbReference type="SUPFAM" id="SSF52172">
    <property type="entry name" value="CheY-like"/>
    <property type="match status" value="1"/>
</dbReference>
<dbReference type="EMBL" id="QOKV01000006">
    <property type="protein sequence ID" value="KAA0685725.1"/>
    <property type="molecule type" value="Genomic_DNA"/>
</dbReference>
<proteinExistence type="predicted"/>
<feature type="modified residue" description="4-aspartylphosphate" evidence="1">
    <location>
        <position position="59"/>
    </location>
</feature>
<dbReference type="Proteomes" id="UP000476837">
    <property type="component" value="Unassembled WGS sequence"/>
</dbReference>
<dbReference type="PANTHER" id="PTHR43228:SF1">
    <property type="entry name" value="TWO-COMPONENT RESPONSE REGULATOR ARR22"/>
    <property type="match status" value="1"/>
</dbReference>
<sequence>MAVSFNSCAVLVVEDEVVTRSVSVRLLKQLGVGTVIEAADGAEALARCNRVDFDAIFCDVDMTPMGGLAFLEALDGRAPVIMLTKHDGSDVVLSALRSGATGYLVKPLTPPGLREKLEKALAAKG</sequence>
<protein>
    <submittedName>
        <fullName evidence="3">Response regulator</fullName>
    </submittedName>
</protein>
<evidence type="ECO:0000313" key="4">
    <source>
        <dbReference type="Proteomes" id="UP000476837"/>
    </source>
</evidence>
<evidence type="ECO:0000313" key="3">
    <source>
        <dbReference type="EMBL" id="KAA0685725.1"/>
    </source>
</evidence>
<accession>A0A6L3B1Q4</accession>
<feature type="domain" description="Response regulatory" evidence="2">
    <location>
        <begin position="9"/>
        <end position="121"/>
    </location>
</feature>
<dbReference type="SMART" id="SM00448">
    <property type="entry name" value="REC"/>
    <property type="match status" value="1"/>
</dbReference>
<comment type="caution">
    <text evidence="3">The sequence shown here is derived from an EMBL/GenBank/DDBJ whole genome shotgun (WGS) entry which is preliminary data.</text>
</comment>
<dbReference type="InterPro" id="IPR001789">
    <property type="entry name" value="Sig_transdc_resp-reg_receiver"/>
</dbReference>
<reference evidence="3 4" key="1">
    <citation type="submission" date="2018-07" db="EMBL/GenBank/DDBJ databases">
        <title>Genome sequence of Roseomonas fauriae ATCC 49958.</title>
        <authorList>
            <person name="Sant'Anna F.H."/>
            <person name="Baldani J.I."/>
            <person name="Zilli J.E."/>
            <person name="Reis V.M."/>
            <person name="Hartmann A."/>
            <person name="Cruz L."/>
            <person name="de Souza E.M."/>
            <person name="de Oliveira Pedrosa F."/>
            <person name="Passaglia L.M.P."/>
        </authorList>
    </citation>
    <scope>NUCLEOTIDE SEQUENCE [LARGE SCALE GENOMIC DNA]</scope>
    <source>
        <strain evidence="3 4">ATCC 49958</strain>
    </source>
</reference>
<organism evidence="3 4">
    <name type="scientific">Azospirillum brasilense</name>
    <dbReference type="NCBI Taxonomy" id="192"/>
    <lineage>
        <taxon>Bacteria</taxon>
        <taxon>Pseudomonadati</taxon>
        <taxon>Pseudomonadota</taxon>
        <taxon>Alphaproteobacteria</taxon>
        <taxon>Rhodospirillales</taxon>
        <taxon>Azospirillaceae</taxon>
        <taxon>Azospirillum</taxon>
    </lineage>
</organism>
<dbReference type="Gene3D" id="3.40.50.2300">
    <property type="match status" value="1"/>
</dbReference>
<gene>
    <name evidence="3" type="ORF">DS837_11740</name>
</gene>
<evidence type="ECO:0000259" key="2">
    <source>
        <dbReference type="PROSITE" id="PS50110"/>
    </source>
</evidence>
<dbReference type="PROSITE" id="PS50110">
    <property type="entry name" value="RESPONSE_REGULATORY"/>
    <property type="match status" value="1"/>
</dbReference>
<dbReference type="Pfam" id="PF00072">
    <property type="entry name" value="Response_reg"/>
    <property type="match status" value="1"/>
</dbReference>
<dbReference type="InterPro" id="IPR011006">
    <property type="entry name" value="CheY-like_superfamily"/>
</dbReference>
<evidence type="ECO:0000256" key="1">
    <source>
        <dbReference type="PROSITE-ProRule" id="PRU00169"/>
    </source>
</evidence>
<name>A0A6L3B1Q4_AZOBR</name>
<dbReference type="GO" id="GO:0000160">
    <property type="term" value="P:phosphorelay signal transduction system"/>
    <property type="evidence" value="ECO:0007669"/>
    <property type="project" value="InterPro"/>
</dbReference>
<dbReference type="PANTHER" id="PTHR43228">
    <property type="entry name" value="TWO-COMPONENT RESPONSE REGULATOR"/>
    <property type="match status" value="1"/>
</dbReference>
<dbReference type="InterPro" id="IPR052048">
    <property type="entry name" value="ST_Response_Regulator"/>
</dbReference>